<keyword evidence="1" id="KW-0694">RNA-binding</keyword>
<keyword evidence="5" id="KW-1185">Reference proteome</keyword>
<dbReference type="EMBL" id="JAABOA010000567">
    <property type="protein sequence ID" value="KAF9583863.1"/>
    <property type="molecule type" value="Genomic_DNA"/>
</dbReference>
<proteinExistence type="predicted"/>
<feature type="region of interest" description="Disordered" evidence="2">
    <location>
        <begin position="130"/>
        <end position="251"/>
    </location>
</feature>
<accession>A0A9P6FXY5</accession>
<feature type="compositionally biased region" description="Polar residues" evidence="2">
    <location>
        <begin position="67"/>
        <end position="81"/>
    </location>
</feature>
<dbReference type="SMART" id="SM01218">
    <property type="entry name" value="FoP_duplication"/>
    <property type="match status" value="1"/>
</dbReference>
<sequence>MSSHQSGQILYLSGSHSTQGSPGGSLSTRFQKLAQARNSGITVVNQKSTALESRPGRSLGLGFGTGSHPTGNSGQRITTDGSRPPKRSGAAGPPLGHGLHTASGLARAMQERGGGVTDTFLLNPQAHLVGTHQSNQNSRGGKRDRGGVLRGAGVTHANNNNSPNGNKANHNTHNTRASQHKALVLGTRPGKKQAGKATAAPAPAPMPNKTKAGKKATAAASLKSAQGPKPTTKPGGKEKKKPKQKATSESLDSELTAYMMKNQETATSVLDNDLDAYMAERPEEW</sequence>
<dbReference type="InterPro" id="IPR025715">
    <property type="entry name" value="FoP_C"/>
</dbReference>
<feature type="compositionally biased region" description="Low complexity" evidence="2">
    <location>
        <begin position="158"/>
        <end position="171"/>
    </location>
</feature>
<dbReference type="Pfam" id="PF13865">
    <property type="entry name" value="FoP_duplication"/>
    <property type="match status" value="1"/>
</dbReference>
<dbReference type="GO" id="GO:0003723">
    <property type="term" value="F:RNA binding"/>
    <property type="evidence" value="ECO:0007669"/>
    <property type="project" value="UniProtKB-KW"/>
</dbReference>
<feature type="region of interest" description="Disordered" evidence="2">
    <location>
        <begin position="48"/>
        <end position="104"/>
    </location>
</feature>
<comment type="caution">
    <text evidence="4">The sequence shown here is derived from an EMBL/GenBank/DDBJ whole genome shotgun (WGS) entry which is preliminary data.</text>
</comment>
<evidence type="ECO:0000313" key="5">
    <source>
        <dbReference type="Proteomes" id="UP000780801"/>
    </source>
</evidence>
<evidence type="ECO:0000313" key="4">
    <source>
        <dbReference type="EMBL" id="KAF9583863.1"/>
    </source>
</evidence>
<evidence type="ECO:0000256" key="2">
    <source>
        <dbReference type="SAM" id="MobiDB-lite"/>
    </source>
</evidence>
<protein>
    <recommendedName>
        <fullName evidence="3">Chromatin target of PRMT1 protein C-terminal domain-containing protein</fullName>
    </recommendedName>
</protein>
<feature type="compositionally biased region" description="Low complexity" evidence="2">
    <location>
        <begin position="195"/>
        <end position="234"/>
    </location>
</feature>
<name>A0A9P6FXY5_9FUNG</name>
<feature type="domain" description="Chromatin target of PRMT1 protein C-terminal" evidence="3">
    <location>
        <begin position="194"/>
        <end position="284"/>
    </location>
</feature>
<organism evidence="4 5">
    <name type="scientific">Lunasporangiospora selenospora</name>
    <dbReference type="NCBI Taxonomy" id="979761"/>
    <lineage>
        <taxon>Eukaryota</taxon>
        <taxon>Fungi</taxon>
        <taxon>Fungi incertae sedis</taxon>
        <taxon>Mucoromycota</taxon>
        <taxon>Mortierellomycotina</taxon>
        <taxon>Mortierellomycetes</taxon>
        <taxon>Mortierellales</taxon>
        <taxon>Mortierellaceae</taxon>
        <taxon>Lunasporangiospora</taxon>
    </lineage>
</organism>
<reference evidence="4" key="1">
    <citation type="journal article" date="2020" name="Fungal Divers.">
        <title>Resolving the Mortierellaceae phylogeny through synthesis of multi-gene phylogenetics and phylogenomics.</title>
        <authorList>
            <person name="Vandepol N."/>
            <person name="Liber J."/>
            <person name="Desiro A."/>
            <person name="Na H."/>
            <person name="Kennedy M."/>
            <person name="Barry K."/>
            <person name="Grigoriev I.V."/>
            <person name="Miller A.N."/>
            <person name="O'Donnell K."/>
            <person name="Stajich J.E."/>
            <person name="Bonito G."/>
        </authorList>
    </citation>
    <scope>NUCLEOTIDE SEQUENCE</scope>
    <source>
        <strain evidence="4">KOD1015</strain>
    </source>
</reference>
<evidence type="ECO:0000256" key="1">
    <source>
        <dbReference type="ARBA" id="ARBA00022884"/>
    </source>
</evidence>
<dbReference type="Proteomes" id="UP000780801">
    <property type="component" value="Unassembled WGS sequence"/>
</dbReference>
<evidence type="ECO:0000259" key="3">
    <source>
        <dbReference type="SMART" id="SM01218"/>
    </source>
</evidence>
<dbReference type="AlphaFoldDB" id="A0A9P6FXY5"/>
<dbReference type="OrthoDB" id="5599506at2759"/>
<feature type="region of interest" description="Disordered" evidence="2">
    <location>
        <begin position="1"/>
        <end position="31"/>
    </location>
</feature>
<gene>
    <name evidence="4" type="ORF">BGW38_008289</name>
</gene>